<name>A0ABS6SJY6_9SPHN</name>
<evidence type="ECO:0000313" key="1">
    <source>
        <dbReference type="EMBL" id="MBV7264954.1"/>
    </source>
</evidence>
<dbReference type="EMBL" id="JAGSPB010000001">
    <property type="protein sequence ID" value="MBV7264954.1"/>
    <property type="molecule type" value="Genomic_DNA"/>
</dbReference>
<dbReference type="Proteomes" id="UP000699975">
    <property type="component" value="Unassembled WGS sequence"/>
</dbReference>
<keyword evidence="2" id="KW-1185">Reference proteome</keyword>
<reference evidence="1 2" key="1">
    <citation type="submission" date="2021-04" db="EMBL/GenBank/DDBJ databases">
        <authorList>
            <person name="Pira H."/>
            <person name="Risdian C."/>
            <person name="Wink J."/>
        </authorList>
    </citation>
    <scope>NUCLEOTIDE SEQUENCE [LARGE SCALE GENOMIC DNA]</scope>
    <source>
        <strain evidence="1 2">WH131</strain>
    </source>
</reference>
<evidence type="ECO:0008006" key="3">
    <source>
        <dbReference type="Google" id="ProtNLM"/>
    </source>
</evidence>
<organism evidence="1 2">
    <name type="scientific">Erythrobacter ani</name>
    <dbReference type="NCBI Taxonomy" id="2827235"/>
    <lineage>
        <taxon>Bacteria</taxon>
        <taxon>Pseudomonadati</taxon>
        <taxon>Pseudomonadota</taxon>
        <taxon>Alphaproteobacteria</taxon>
        <taxon>Sphingomonadales</taxon>
        <taxon>Erythrobacteraceae</taxon>
        <taxon>Erythrobacter/Porphyrobacter group</taxon>
        <taxon>Erythrobacter</taxon>
    </lineage>
</organism>
<accession>A0ABS6SJY6</accession>
<proteinExistence type="predicted"/>
<gene>
    <name evidence="1" type="ORF">KCG45_02030</name>
</gene>
<comment type="caution">
    <text evidence="1">The sequence shown here is derived from an EMBL/GenBank/DDBJ whole genome shotgun (WGS) entry which is preliminary data.</text>
</comment>
<dbReference type="RefSeq" id="WP_218315474.1">
    <property type="nucleotide sequence ID" value="NZ_JAGSPB010000001.1"/>
</dbReference>
<evidence type="ECO:0000313" key="2">
    <source>
        <dbReference type="Proteomes" id="UP000699975"/>
    </source>
</evidence>
<protein>
    <recommendedName>
        <fullName evidence="3">Autotransporter domain-containing protein</fullName>
    </recommendedName>
</protein>
<sequence length="380" mass="40116">MTSGTTARRGSPLAMLLLLFAVWAGGRALTWENPFALELPNFISGGGIFADADRLGATQARSDENPAVSDERASASEKVIAPNRYASVLSGYAGFANEIALANGYQAAAGHQMMWLSALGTSFAPAVQNRAMMHALQASQQLTGVTPLSPPFEEPAQQDRWSVDAWAFWREGSNATLISQGRVPIYGASQLGSNLQYRILPSSLRDPRLYLRAYRALVSGGETEVAGGVSARPVARIPVRLAAEIRFTENRFGSEVRPAVIAISELPPQSLPADFTLEAYGGAGYVGGKSATAFADGQAAVTREFANFAGPLDTRARLSAGAGAWGGAQEDASRVDVGPTVRLDMTLGQVPARLSVDWREQVGGDAAPRSGVAATLSTRF</sequence>